<name>A0A8S0Y6Y8_9GAMM</name>
<keyword evidence="2" id="KW-1185">Reference proteome</keyword>
<organism evidence="1 2">
    <name type="scientific">Candidatus Methylobacter favarea</name>
    <dbReference type="NCBI Taxonomy" id="2707345"/>
    <lineage>
        <taxon>Bacteria</taxon>
        <taxon>Pseudomonadati</taxon>
        <taxon>Pseudomonadota</taxon>
        <taxon>Gammaproteobacteria</taxon>
        <taxon>Methylococcales</taxon>
        <taxon>Methylococcaceae</taxon>
        <taxon>Methylobacter</taxon>
    </lineage>
</organism>
<gene>
    <name evidence="1" type="ORF">METHB2_70096</name>
</gene>
<dbReference type="Proteomes" id="UP000494216">
    <property type="component" value="Unassembled WGS sequence"/>
</dbReference>
<dbReference type="EMBL" id="CADCXN010000102">
    <property type="protein sequence ID" value="CAA9892489.1"/>
    <property type="molecule type" value="Genomic_DNA"/>
</dbReference>
<dbReference type="SUPFAM" id="SSF51905">
    <property type="entry name" value="FAD/NAD(P)-binding domain"/>
    <property type="match status" value="1"/>
</dbReference>
<keyword evidence="1" id="KW-0560">Oxidoreductase</keyword>
<protein>
    <submittedName>
        <fullName evidence="1">NADH dehydrogenase</fullName>
        <ecNumber evidence="1">1.6.99.3</ecNumber>
    </submittedName>
</protein>
<dbReference type="EC" id="1.6.99.3" evidence="1"/>
<proteinExistence type="predicted"/>
<evidence type="ECO:0000313" key="2">
    <source>
        <dbReference type="Proteomes" id="UP000494216"/>
    </source>
</evidence>
<dbReference type="Gene3D" id="3.50.50.100">
    <property type="match status" value="1"/>
</dbReference>
<reference evidence="1 2" key="1">
    <citation type="submission" date="2020-02" db="EMBL/GenBank/DDBJ databases">
        <authorList>
            <person name="Hogendoorn C."/>
        </authorList>
    </citation>
    <scope>NUCLEOTIDE SEQUENCE [LARGE SCALE GENOMIC DNA]</scope>
    <source>
        <strain evidence="1">METHB21</strain>
    </source>
</reference>
<sequence length="164" mass="18189">MSAGAAGVKAPEWMKRLDGLQTNHLHQLVVDETLKTGNDNIFAMGCCAACMWLGRHGNVLPRAQAAHQQASALYTSNIRRLKGEAPVSYVYYDDGSLVSRDKYTTDGNLMGYQMGSVSIGGFIARVVYLSLYKMHQIAIHGLRTIMLTLSNLFRHSAYKKIKLH</sequence>
<comment type="caution">
    <text evidence="1">The sequence shown here is derived from an EMBL/GenBank/DDBJ whole genome shotgun (WGS) entry which is preliminary data.</text>
</comment>
<evidence type="ECO:0000313" key="1">
    <source>
        <dbReference type="EMBL" id="CAA9892489.1"/>
    </source>
</evidence>
<dbReference type="GO" id="GO:0016491">
    <property type="term" value="F:oxidoreductase activity"/>
    <property type="evidence" value="ECO:0007669"/>
    <property type="project" value="UniProtKB-KW"/>
</dbReference>
<dbReference type="RefSeq" id="WP_343034415.1">
    <property type="nucleotide sequence ID" value="NZ_CADCXN010000102.1"/>
</dbReference>
<accession>A0A8S0Y6Y8</accession>
<dbReference type="AlphaFoldDB" id="A0A8S0Y6Y8"/>
<dbReference type="InterPro" id="IPR036188">
    <property type="entry name" value="FAD/NAD-bd_sf"/>
</dbReference>